<dbReference type="InterPro" id="IPR050425">
    <property type="entry name" value="NAD(P)_dehydrat-like"/>
</dbReference>
<organism evidence="5 6">
    <name type="scientific">Rhamnella rubrinervis</name>
    <dbReference type="NCBI Taxonomy" id="2594499"/>
    <lineage>
        <taxon>Eukaryota</taxon>
        <taxon>Viridiplantae</taxon>
        <taxon>Streptophyta</taxon>
        <taxon>Embryophyta</taxon>
        <taxon>Tracheophyta</taxon>
        <taxon>Spermatophyta</taxon>
        <taxon>Magnoliopsida</taxon>
        <taxon>eudicotyledons</taxon>
        <taxon>Gunneridae</taxon>
        <taxon>Pentapetalae</taxon>
        <taxon>rosids</taxon>
        <taxon>fabids</taxon>
        <taxon>Rosales</taxon>
        <taxon>Rhamnaceae</taxon>
        <taxon>rhamnoid group</taxon>
        <taxon>Rhamneae</taxon>
        <taxon>Rhamnella</taxon>
    </lineage>
</organism>
<keyword evidence="1" id="KW-0521">NADP</keyword>
<keyword evidence="6" id="KW-1185">Reference proteome</keyword>
<evidence type="ECO:0000256" key="3">
    <source>
        <dbReference type="ARBA" id="ARBA00023445"/>
    </source>
</evidence>
<dbReference type="OrthoDB" id="1141730at2759"/>
<proteinExistence type="inferred from homology"/>
<dbReference type="InterPro" id="IPR036291">
    <property type="entry name" value="NAD(P)-bd_dom_sf"/>
</dbReference>
<evidence type="ECO:0000256" key="1">
    <source>
        <dbReference type="ARBA" id="ARBA00022857"/>
    </source>
</evidence>
<dbReference type="Gene3D" id="3.40.50.720">
    <property type="entry name" value="NAD(P)-binding Rossmann-like Domain"/>
    <property type="match status" value="1"/>
</dbReference>
<protein>
    <recommendedName>
        <fullName evidence="4">NAD-dependent epimerase/dehydratase domain-containing protein</fullName>
    </recommendedName>
</protein>
<dbReference type="Pfam" id="PF01370">
    <property type="entry name" value="Epimerase"/>
    <property type="match status" value="1"/>
</dbReference>
<reference evidence="5" key="1">
    <citation type="submission" date="2020-03" db="EMBL/GenBank/DDBJ databases">
        <title>A high-quality chromosome-level genome assembly of a woody plant with both climbing and erect habits, Rhamnella rubrinervis.</title>
        <authorList>
            <person name="Lu Z."/>
            <person name="Yang Y."/>
            <person name="Zhu X."/>
            <person name="Sun Y."/>
        </authorList>
    </citation>
    <scope>NUCLEOTIDE SEQUENCE</scope>
    <source>
        <strain evidence="5">BYM</strain>
        <tissue evidence="5">Leaf</tissue>
    </source>
</reference>
<accession>A0A8K0DZY1</accession>
<name>A0A8K0DZY1_9ROSA</name>
<dbReference type="SUPFAM" id="SSF51735">
    <property type="entry name" value="NAD(P)-binding Rossmann-fold domains"/>
    <property type="match status" value="1"/>
</dbReference>
<evidence type="ECO:0000313" key="6">
    <source>
        <dbReference type="Proteomes" id="UP000796880"/>
    </source>
</evidence>
<dbReference type="Proteomes" id="UP000796880">
    <property type="component" value="Unassembled WGS sequence"/>
</dbReference>
<dbReference type="GO" id="GO:0016616">
    <property type="term" value="F:oxidoreductase activity, acting on the CH-OH group of donors, NAD or NADP as acceptor"/>
    <property type="evidence" value="ECO:0007669"/>
    <property type="project" value="TreeGrafter"/>
</dbReference>
<sequence>MSGAGKVVCVTGASGYIASWLVKLLLQRGYTVNASVRDPNDPKKTEHLLSLDGAKERLHLFKANLTEEGAFDALIHGCEGVFHTASPILISPTDAKEELIKPAVEGTLNVLRSCVKLACVKRVVITSSIASVAYNGKPMTPDVVVDETWFSDPVYCEDLKLWYLLSKTLAEEAAWKFAKENGIDVVTLHPGLVIGPLLQPTLNISIEYLLDHITGAKPSPTAPFSFVDVRDVAYAHILAFEVASASGRYVLVGDVRHVNEALKIVKEKYYPALSLPEKWESDEPHQVSKEKANGLGVNFIPLEVSLRDTIESLKEKGFLNI</sequence>
<keyword evidence="2" id="KW-0560">Oxidoreductase</keyword>
<comment type="similarity">
    <text evidence="3">Belongs to the NAD(P)-dependent epimerase/dehydratase family. Dihydroflavonol-4-reductase subfamily.</text>
</comment>
<evidence type="ECO:0000256" key="2">
    <source>
        <dbReference type="ARBA" id="ARBA00023002"/>
    </source>
</evidence>
<gene>
    <name evidence="5" type="ORF">FNV43_RR20562</name>
</gene>
<dbReference type="EMBL" id="VOIH02000009">
    <property type="protein sequence ID" value="KAF3437806.1"/>
    <property type="molecule type" value="Genomic_DNA"/>
</dbReference>
<feature type="domain" description="NAD-dependent epimerase/dehydratase" evidence="4">
    <location>
        <begin position="8"/>
        <end position="248"/>
    </location>
</feature>
<dbReference type="FunFam" id="3.40.50.720:FF:000085">
    <property type="entry name" value="Dihydroflavonol reductase"/>
    <property type="match status" value="1"/>
</dbReference>
<evidence type="ECO:0000259" key="4">
    <source>
        <dbReference type="Pfam" id="PF01370"/>
    </source>
</evidence>
<dbReference type="CDD" id="cd08958">
    <property type="entry name" value="FR_SDR_e"/>
    <property type="match status" value="1"/>
</dbReference>
<dbReference type="PANTHER" id="PTHR10366">
    <property type="entry name" value="NAD DEPENDENT EPIMERASE/DEHYDRATASE"/>
    <property type="match status" value="1"/>
</dbReference>
<dbReference type="InterPro" id="IPR001509">
    <property type="entry name" value="Epimerase_deHydtase"/>
</dbReference>
<comment type="caution">
    <text evidence="5">The sequence shown here is derived from an EMBL/GenBank/DDBJ whole genome shotgun (WGS) entry which is preliminary data.</text>
</comment>
<evidence type="ECO:0000313" key="5">
    <source>
        <dbReference type="EMBL" id="KAF3437806.1"/>
    </source>
</evidence>
<dbReference type="AlphaFoldDB" id="A0A8K0DZY1"/>
<dbReference type="PANTHER" id="PTHR10366:SF849">
    <property type="entry name" value="NAD-DEPENDENT EPIMERASE_DEHYDRATASE DOMAIN-CONTAINING PROTEIN"/>
    <property type="match status" value="1"/>
</dbReference>